<dbReference type="PANTHER" id="PTHR30586:SF0">
    <property type="entry name" value="ION-TRANSLOCATING OXIDOREDUCTASE COMPLEX SUBUNIT E"/>
    <property type="match status" value="1"/>
</dbReference>
<dbReference type="Pfam" id="PF02508">
    <property type="entry name" value="Rnf-Nqr"/>
    <property type="match status" value="1"/>
</dbReference>
<dbReference type="GO" id="GO:0022900">
    <property type="term" value="P:electron transport chain"/>
    <property type="evidence" value="ECO:0007669"/>
    <property type="project" value="UniProtKB-UniRule"/>
</dbReference>
<keyword evidence="8" id="KW-1003">Cell membrane</keyword>
<feature type="transmembrane region" description="Helical" evidence="8">
    <location>
        <begin position="67"/>
        <end position="87"/>
    </location>
</feature>
<comment type="subcellular location">
    <subcellularLocation>
        <location evidence="8">Cell membrane</location>
        <topology evidence="8">Multi-pass membrane protein</topology>
    </subcellularLocation>
    <subcellularLocation>
        <location evidence="1">Endomembrane system</location>
        <topology evidence="1">Multi-pass membrane protein</topology>
    </subcellularLocation>
</comment>
<dbReference type="EC" id="7.-.-.-" evidence="8"/>
<gene>
    <name evidence="8" type="primary">rnfE</name>
    <name evidence="9" type="ORF">EXM22_08250</name>
</gene>
<name>A0A5C1QII3_9SPIO</name>
<dbReference type="PIRSF" id="PIRSF006102">
    <property type="entry name" value="NQR_DE"/>
    <property type="match status" value="1"/>
</dbReference>
<keyword evidence="7 8" id="KW-0472">Membrane</keyword>
<evidence type="ECO:0000256" key="5">
    <source>
        <dbReference type="ARBA" id="ARBA00022982"/>
    </source>
</evidence>
<organism evidence="9 10">
    <name type="scientific">Oceanispirochaeta crateris</name>
    <dbReference type="NCBI Taxonomy" id="2518645"/>
    <lineage>
        <taxon>Bacteria</taxon>
        <taxon>Pseudomonadati</taxon>
        <taxon>Spirochaetota</taxon>
        <taxon>Spirochaetia</taxon>
        <taxon>Spirochaetales</taxon>
        <taxon>Spirochaetaceae</taxon>
        <taxon>Oceanispirochaeta</taxon>
    </lineage>
</organism>
<comment type="subunit">
    <text evidence="8">The complex is composed of six subunits: RnfA, RnfB, RnfC, RnfD, RnfE and RnfG.</text>
</comment>
<dbReference type="NCBIfam" id="TIGR01948">
    <property type="entry name" value="rnfE"/>
    <property type="match status" value="1"/>
</dbReference>
<dbReference type="KEGG" id="ock:EXM22_08250"/>
<feature type="transmembrane region" description="Helical" evidence="8">
    <location>
        <begin position="93"/>
        <end position="111"/>
    </location>
</feature>
<keyword evidence="4 8" id="KW-1278">Translocase</keyword>
<dbReference type="PANTHER" id="PTHR30586">
    <property type="entry name" value="ELECTRON TRANSPORT COMPLEX PROTEIN RNFE"/>
    <property type="match status" value="1"/>
</dbReference>
<feature type="transmembrane region" description="Helical" evidence="8">
    <location>
        <begin position="123"/>
        <end position="141"/>
    </location>
</feature>
<evidence type="ECO:0000256" key="8">
    <source>
        <dbReference type="HAMAP-Rule" id="MF_00478"/>
    </source>
</evidence>
<comment type="similarity">
    <text evidence="8">Belongs to the NqrDE/RnfAE family.</text>
</comment>
<feature type="transmembrane region" description="Helical" evidence="8">
    <location>
        <begin position="177"/>
        <end position="198"/>
    </location>
</feature>
<dbReference type="AlphaFoldDB" id="A0A5C1QII3"/>
<keyword evidence="6 8" id="KW-1133">Transmembrane helix</keyword>
<dbReference type="NCBIfam" id="NF009070">
    <property type="entry name" value="PRK12405.1"/>
    <property type="match status" value="1"/>
</dbReference>
<keyword evidence="3 8" id="KW-0812">Transmembrane</keyword>
<dbReference type="GO" id="GO:0012505">
    <property type="term" value="C:endomembrane system"/>
    <property type="evidence" value="ECO:0007669"/>
    <property type="project" value="UniProtKB-SubCell"/>
</dbReference>
<proteinExistence type="inferred from homology"/>
<comment type="function">
    <text evidence="8">Part of a membrane-bound complex that couples electron transfer with translocation of ions across the membrane.</text>
</comment>
<evidence type="ECO:0000313" key="9">
    <source>
        <dbReference type="EMBL" id="QEN07975.1"/>
    </source>
</evidence>
<dbReference type="EMBL" id="CP036150">
    <property type="protein sequence ID" value="QEN07975.1"/>
    <property type="molecule type" value="Genomic_DNA"/>
</dbReference>
<keyword evidence="10" id="KW-1185">Reference proteome</keyword>
<reference evidence="9 10" key="1">
    <citation type="submission" date="2019-02" db="EMBL/GenBank/DDBJ databases">
        <title>Complete Genome Sequence and Methylome Analysis of free living Spirochaetas.</title>
        <authorList>
            <person name="Fomenkov A."/>
            <person name="Dubinina G."/>
            <person name="Leshcheva N."/>
            <person name="Mikheeva N."/>
            <person name="Grabovich M."/>
            <person name="Vincze T."/>
            <person name="Roberts R.J."/>
        </authorList>
    </citation>
    <scope>NUCLEOTIDE SEQUENCE [LARGE SCALE GENOMIC DNA]</scope>
    <source>
        <strain evidence="9 10">K2</strain>
    </source>
</reference>
<dbReference type="GO" id="GO:0005886">
    <property type="term" value="C:plasma membrane"/>
    <property type="evidence" value="ECO:0007669"/>
    <property type="project" value="UniProtKB-SubCell"/>
</dbReference>
<protein>
    <recommendedName>
        <fullName evidence="8">Ion-translocating oxidoreductase complex subunit E</fullName>
        <ecNumber evidence="8">7.-.-.-</ecNumber>
    </recommendedName>
    <alternativeName>
        <fullName evidence="8">Rnf electron transport complex subunit E</fullName>
    </alternativeName>
</protein>
<evidence type="ECO:0000256" key="6">
    <source>
        <dbReference type="ARBA" id="ARBA00022989"/>
    </source>
</evidence>
<evidence type="ECO:0000256" key="2">
    <source>
        <dbReference type="ARBA" id="ARBA00022448"/>
    </source>
</evidence>
<dbReference type="InterPro" id="IPR003667">
    <property type="entry name" value="NqrDE/RnfAE"/>
</dbReference>
<dbReference type="Proteomes" id="UP000324209">
    <property type="component" value="Chromosome"/>
</dbReference>
<accession>A0A5C1QII3</accession>
<evidence type="ECO:0000256" key="1">
    <source>
        <dbReference type="ARBA" id="ARBA00004127"/>
    </source>
</evidence>
<dbReference type="HAMAP" id="MF_00478">
    <property type="entry name" value="RsxE_RnfE"/>
    <property type="match status" value="1"/>
</dbReference>
<evidence type="ECO:0000256" key="7">
    <source>
        <dbReference type="ARBA" id="ARBA00023136"/>
    </source>
</evidence>
<dbReference type="OrthoDB" id="9790976at2"/>
<sequence>MSDISKGFIRENPIFILMLGLCPSLAVSTQVVNALGMSAGTVFVLLGSNIMVALLKDFIPDEIHIPAYIVIIATFVTLVDLLMQAYAPGLSKSLGVFVQLIVVNCIILGRAEAFASKNTVKDSIVDALSMGFGFFFGLTLIALIREVLGAGTITLFPMGSFNGVIEIPGLSSSPIRIISLSAGALFVVGYLKAVFNWISSRPVKEEN</sequence>
<keyword evidence="2 8" id="KW-0813">Transport</keyword>
<evidence type="ECO:0000256" key="3">
    <source>
        <dbReference type="ARBA" id="ARBA00022692"/>
    </source>
</evidence>
<dbReference type="InterPro" id="IPR010968">
    <property type="entry name" value="RnfE"/>
</dbReference>
<feature type="transmembrane region" description="Helical" evidence="8">
    <location>
        <begin position="36"/>
        <end position="55"/>
    </location>
</feature>
<keyword evidence="5 8" id="KW-0249">Electron transport</keyword>
<dbReference type="RefSeq" id="WP_149486055.1">
    <property type="nucleotide sequence ID" value="NZ_CP036150.1"/>
</dbReference>
<evidence type="ECO:0000256" key="4">
    <source>
        <dbReference type="ARBA" id="ARBA00022967"/>
    </source>
</evidence>
<evidence type="ECO:0000313" key="10">
    <source>
        <dbReference type="Proteomes" id="UP000324209"/>
    </source>
</evidence>